<dbReference type="InterPro" id="IPR009449">
    <property type="entry name" value="Sec2_N"/>
</dbReference>
<evidence type="ECO:0000256" key="2">
    <source>
        <dbReference type="SAM" id="Coils"/>
    </source>
</evidence>
<evidence type="ECO:0000256" key="1">
    <source>
        <dbReference type="ARBA" id="ARBA00023054"/>
    </source>
</evidence>
<evidence type="ECO:0000256" key="3">
    <source>
        <dbReference type="SAM" id="MobiDB-lite"/>
    </source>
</evidence>
<dbReference type="Gene3D" id="6.10.140.910">
    <property type="match status" value="1"/>
</dbReference>
<evidence type="ECO:0000259" key="4">
    <source>
        <dbReference type="Pfam" id="PF06428"/>
    </source>
</evidence>
<dbReference type="FunCoup" id="A0A1X2HT82">
    <property type="interactions" value="7"/>
</dbReference>
<feature type="compositionally biased region" description="Low complexity" evidence="3">
    <location>
        <begin position="41"/>
        <end position="52"/>
    </location>
</feature>
<protein>
    <recommendedName>
        <fullName evidence="4">GDP/GTP exchange factor Sec2 N-terminal domain-containing protein</fullName>
    </recommendedName>
</protein>
<evidence type="ECO:0000313" key="6">
    <source>
        <dbReference type="Proteomes" id="UP000242180"/>
    </source>
</evidence>
<dbReference type="EMBL" id="MCGN01000001">
    <property type="protein sequence ID" value="ORZ02805.1"/>
    <property type="molecule type" value="Genomic_DNA"/>
</dbReference>
<dbReference type="InterPro" id="IPR040351">
    <property type="entry name" value="RAB3IL/RAB3IP/Sec2"/>
</dbReference>
<keyword evidence="1 2" id="KW-0175">Coiled coil</keyword>
<feature type="region of interest" description="Disordered" evidence="3">
    <location>
        <begin position="555"/>
        <end position="577"/>
    </location>
</feature>
<comment type="caution">
    <text evidence="5">The sequence shown here is derived from an EMBL/GenBank/DDBJ whole genome shotgun (WGS) entry which is preliminary data.</text>
</comment>
<evidence type="ECO:0000313" key="5">
    <source>
        <dbReference type="EMBL" id="ORZ02805.1"/>
    </source>
</evidence>
<organism evidence="5 6">
    <name type="scientific">Syncephalastrum racemosum</name>
    <name type="common">Filamentous fungus</name>
    <dbReference type="NCBI Taxonomy" id="13706"/>
    <lineage>
        <taxon>Eukaryota</taxon>
        <taxon>Fungi</taxon>
        <taxon>Fungi incertae sedis</taxon>
        <taxon>Mucoromycota</taxon>
        <taxon>Mucoromycotina</taxon>
        <taxon>Mucoromycetes</taxon>
        <taxon>Mucorales</taxon>
        <taxon>Syncephalastraceae</taxon>
        <taxon>Syncephalastrum</taxon>
    </lineage>
</organism>
<dbReference type="PANTHER" id="PTHR14430">
    <property type="entry name" value="RABIN3-RELATED"/>
    <property type="match status" value="1"/>
</dbReference>
<dbReference type="PANTHER" id="PTHR14430:SF0">
    <property type="entry name" value="SEC2P DOMAIN-CONTAINING PROTEIN"/>
    <property type="match status" value="1"/>
</dbReference>
<dbReference type="AlphaFoldDB" id="A0A1X2HT82"/>
<dbReference type="SUPFAM" id="SSF144284">
    <property type="entry name" value="Sec2 N-terminal region"/>
    <property type="match status" value="1"/>
</dbReference>
<dbReference type="GO" id="GO:0005085">
    <property type="term" value="F:guanyl-nucleotide exchange factor activity"/>
    <property type="evidence" value="ECO:0007669"/>
    <property type="project" value="InterPro"/>
</dbReference>
<dbReference type="Proteomes" id="UP000242180">
    <property type="component" value="Unassembled WGS sequence"/>
</dbReference>
<name>A0A1X2HT82_SYNRA</name>
<reference evidence="5 6" key="1">
    <citation type="submission" date="2016-07" db="EMBL/GenBank/DDBJ databases">
        <title>Pervasive Adenine N6-methylation of Active Genes in Fungi.</title>
        <authorList>
            <consortium name="DOE Joint Genome Institute"/>
            <person name="Mondo S.J."/>
            <person name="Dannebaum R.O."/>
            <person name="Kuo R.C."/>
            <person name="Labutti K."/>
            <person name="Haridas S."/>
            <person name="Kuo A."/>
            <person name="Salamov A."/>
            <person name="Ahrendt S.R."/>
            <person name="Lipzen A."/>
            <person name="Sullivan W."/>
            <person name="Andreopoulos W.B."/>
            <person name="Clum A."/>
            <person name="Lindquist E."/>
            <person name="Daum C."/>
            <person name="Ramamoorthy G.K."/>
            <person name="Gryganskyi A."/>
            <person name="Culley D."/>
            <person name="Magnuson J.K."/>
            <person name="James T.Y."/>
            <person name="O'Malley M.A."/>
            <person name="Stajich J.E."/>
            <person name="Spatafora J.W."/>
            <person name="Visel A."/>
            <person name="Grigoriev I.V."/>
        </authorList>
    </citation>
    <scope>NUCLEOTIDE SEQUENCE [LARGE SCALE GENOMIC DNA]</scope>
    <source>
        <strain evidence="5 6">NRRL 2496</strain>
    </source>
</reference>
<feature type="compositionally biased region" description="Low complexity" evidence="3">
    <location>
        <begin position="60"/>
        <end position="69"/>
    </location>
</feature>
<dbReference type="Pfam" id="PF25555">
    <property type="entry name" value="RAB3A-like_C"/>
    <property type="match status" value="1"/>
</dbReference>
<gene>
    <name evidence="5" type="ORF">BCR43DRAFT_482201</name>
</gene>
<dbReference type="OMA" id="FLGCQAC"/>
<dbReference type="GO" id="GO:0006887">
    <property type="term" value="P:exocytosis"/>
    <property type="evidence" value="ECO:0007669"/>
    <property type="project" value="TreeGrafter"/>
</dbReference>
<dbReference type="CDD" id="cd21044">
    <property type="entry name" value="Rab11BD_RAB3IP_like"/>
    <property type="match status" value="1"/>
</dbReference>
<keyword evidence="6" id="KW-1185">Reference proteome</keyword>
<feature type="domain" description="GDP/GTP exchange factor Sec2 N-terminal" evidence="4">
    <location>
        <begin position="163"/>
        <end position="291"/>
    </location>
</feature>
<dbReference type="Pfam" id="PF06428">
    <property type="entry name" value="Sec2p"/>
    <property type="match status" value="1"/>
</dbReference>
<dbReference type="STRING" id="13706.A0A1X2HT82"/>
<dbReference type="GO" id="GO:0070319">
    <property type="term" value="C:Golgi to plasma membrane transport vesicle"/>
    <property type="evidence" value="ECO:0007669"/>
    <property type="project" value="TreeGrafter"/>
</dbReference>
<feature type="region of interest" description="Disordered" evidence="3">
    <location>
        <begin position="41"/>
        <end position="69"/>
    </location>
</feature>
<dbReference type="GO" id="GO:0051286">
    <property type="term" value="C:cell tip"/>
    <property type="evidence" value="ECO:0007669"/>
    <property type="project" value="TreeGrafter"/>
</dbReference>
<feature type="coiled-coil region" evidence="2">
    <location>
        <begin position="200"/>
        <end position="291"/>
    </location>
</feature>
<proteinExistence type="predicted"/>
<dbReference type="InParanoid" id="A0A1X2HT82"/>
<sequence length="577" mass="65358">MQVHEPGALQQRLHDGSLPKQQTIANLYSQLQAAMERATLNNNNTSNNNNNNNHKHTLHLTDNNSSNNKDNSLHTTTTINAATHIKSTVPDSCRSSEESGFYSSASTTTSPVTPHPLLTCACHHWLVSVDSEHCGLCDEPLAILQEWQAERASRFRCIQQLMDDLDTVLRSKRDHQSRLHTLMSELKTKEAASEQRSADLDSLRADLRVLDAKYRDELQEIAELQANKELVKHELEELSTRLFEEAQHMVATEQAQSQGLAKVNARLQAELQKAEESLQQVEAELAMLRKKETKDHPPPIELDSTTRAQLDLCTLVRSDHPWTVEPSHPDDQCLHEFQHFVDTVGTVSLRKLHNLPFIKTCLTEDIRPALRFGPNPRMASKKIVDAILAKTCLVEPCPPGFVKQQMLEKEAQQSAEVDTITSLWERFATTPTFQGCQACGRDVAECDLTYRFRISYFDEWSCIDRFCRDRLESVIQFYTFVRQLRIGAYHHRSSTELYQELTRLRLQMFMSRMGVLPAMLEGLGFDNATVGKPETLRDDDNDSARNSIGNYANRNSLDPQRLSSSTADSAPSYISTV</sequence>
<dbReference type="OrthoDB" id="5560525at2759"/>
<accession>A0A1X2HT82</accession>